<dbReference type="EMBL" id="LR798392">
    <property type="protein sequence ID" value="CAB5228849.1"/>
    <property type="molecule type" value="Genomic_DNA"/>
</dbReference>
<dbReference type="EMBL" id="LR796960">
    <property type="protein sequence ID" value="CAB4178146.1"/>
    <property type="molecule type" value="Genomic_DNA"/>
</dbReference>
<evidence type="ECO:0000313" key="2">
    <source>
        <dbReference type="EMBL" id="CAB4202980.1"/>
    </source>
</evidence>
<reference evidence="4" key="1">
    <citation type="submission" date="2020-05" db="EMBL/GenBank/DDBJ databases">
        <authorList>
            <person name="Chiriac C."/>
            <person name="Salcher M."/>
            <person name="Ghai R."/>
            <person name="Kavagutti S V."/>
        </authorList>
    </citation>
    <scope>NUCLEOTIDE SEQUENCE</scope>
</reference>
<evidence type="ECO:0000313" key="3">
    <source>
        <dbReference type="EMBL" id="CAB4214441.1"/>
    </source>
</evidence>
<organism evidence="4">
    <name type="scientific">uncultured Caudovirales phage</name>
    <dbReference type="NCBI Taxonomy" id="2100421"/>
    <lineage>
        <taxon>Viruses</taxon>
        <taxon>Duplodnaviria</taxon>
        <taxon>Heunggongvirae</taxon>
        <taxon>Uroviricota</taxon>
        <taxon>Caudoviricetes</taxon>
        <taxon>Peduoviridae</taxon>
        <taxon>Maltschvirus</taxon>
        <taxon>Maltschvirus maltsch</taxon>
    </lineage>
</organism>
<evidence type="ECO:0000313" key="4">
    <source>
        <dbReference type="EMBL" id="CAB5228849.1"/>
    </source>
</evidence>
<accession>A0A6J7XFD5</accession>
<proteinExistence type="predicted"/>
<dbReference type="EMBL" id="LR797313">
    <property type="protein sequence ID" value="CAB4202980.1"/>
    <property type="molecule type" value="Genomic_DNA"/>
</dbReference>
<gene>
    <name evidence="1" type="ORF">UFOVP1013_38</name>
    <name evidence="2" type="ORF">UFOVP1364_55</name>
    <name evidence="3" type="ORF">UFOVP1462_38</name>
    <name evidence="4" type="ORF">UFOVP1550_47</name>
</gene>
<sequence>MKYTITSDKLEIGTKKKGDEIAEKELLEAGLNIAGLVSGGHLSSNALTKPQAEGDSN</sequence>
<protein>
    <submittedName>
        <fullName evidence="4">Uncharacterized protein</fullName>
    </submittedName>
</protein>
<name>A0A6J7XFD5_9CAUD</name>
<dbReference type="EMBL" id="LR797410">
    <property type="protein sequence ID" value="CAB4214441.1"/>
    <property type="molecule type" value="Genomic_DNA"/>
</dbReference>
<evidence type="ECO:0000313" key="1">
    <source>
        <dbReference type="EMBL" id="CAB4178146.1"/>
    </source>
</evidence>